<dbReference type="Pfam" id="PF02515">
    <property type="entry name" value="CoA_transf_3"/>
    <property type="match status" value="1"/>
</dbReference>
<dbReference type="Gene3D" id="3.40.50.10540">
    <property type="entry name" value="Crotonobetainyl-coa:carnitine coa-transferase, domain 1"/>
    <property type="match status" value="2"/>
</dbReference>
<evidence type="ECO:0000313" key="2">
    <source>
        <dbReference type="EMBL" id="KUN54929.1"/>
    </source>
</evidence>
<dbReference type="Gene3D" id="3.30.1540.10">
    <property type="entry name" value="formyl-coa transferase, domain 3"/>
    <property type="match status" value="1"/>
</dbReference>
<gene>
    <name evidence="2" type="ORF">AQJ46_49735</name>
</gene>
<dbReference type="RefSeq" id="WP_059211977.1">
    <property type="nucleotide sequence ID" value="NZ_KQ948690.1"/>
</dbReference>
<dbReference type="SUPFAM" id="SSF89796">
    <property type="entry name" value="CoA-transferase family III (CaiB/BaiF)"/>
    <property type="match status" value="2"/>
</dbReference>
<dbReference type="InterPro" id="IPR003673">
    <property type="entry name" value="CoA-Trfase_fam_III"/>
</dbReference>
<comment type="caution">
    <text evidence="2">The sequence shown here is derived from an EMBL/GenBank/DDBJ whole genome shotgun (WGS) entry which is preliminary data.</text>
</comment>
<proteinExistence type="predicted"/>
<dbReference type="GO" id="GO:0003824">
    <property type="term" value="F:catalytic activity"/>
    <property type="evidence" value="ECO:0007669"/>
    <property type="project" value="InterPro"/>
</dbReference>
<dbReference type="PANTHER" id="PTHR48228">
    <property type="entry name" value="SUCCINYL-COA--D-CITRAMALATE COA-TRANSFERASE"/>
    <property type="match status" value="1"/>
</dbReference>
<organism evidence="2 3">
    <name type="scientific">Streptomyces canus</name>
    <dbReference type="NCBI Taxonomy" id="58343"/>
    <lineage>
        <taxon>Bacteria</taxon>
        <taxon>Bacillati</taxon>
        <taxon>Actinomycetota</taxon>
        <taxon>Actinomycetes</taxon>
        <taxon>Kitasatosporales</taxon>
        <taxon>Streptomycetaceae</taxon>
        <taxon>Streptomyces</taxon>
        <taxon>Streptomyces aurantiacus group</taxon>
    </lineage>
</organism>
<sequence length="499" mass="54577">MDHPSLTPPEGKHELTRWFTRQIWQSLGEPSSGADCLQVSGDGDLGTPFPIADLAAASFAVSGLSVASLLNAAGLDAPPVAVDRRESVAWFDVPMAPTRYIDEPDRHGIHSRWMAEYLTADDRWIRVQASFPSLRRRMCEALDVAEDPGEVARAFRAQTAEALEHQLVDAGAVATIGRSLAQWRESDQGRAVAAEPIADVRTTTSRSARWSPHPLRPLLGVRVLDMTRVVAAPMATRFLAALGAEVLRLDPPDGDEVTMMKANDIVIGKRWAVLDAKTPEGRARYRELLASADVFVHGYRPGAIDALGFDVDARAEISPGLVEVTLDAYGWTGPLSHRRGFDTILQFATGLAHEHARWANEDPGRRLPLNSLGHRVDGSRPRILPVEILDFSTGYQLAAAAINGLRRQLMTGKGSLTTFSLARTSTLLAQPEFTAGPEVIDLPLPLPTGTRVHEMNRRPSRRLEFPVRVDGVDLYWDRPAEDAGSSAPQWATTRAGQDR</sequence>
<feature type="compositionally biased region" description="Polar residues" evidence="1">
    <location>
        <begin position="486"/>
        <end position="499"/>
    </location>
</feature>
<accession>A0A101RK29</accession>
<name>A0A101RK29_9ACTN</name>
<feature type="region of interest" description="Disordered" evidence="1">
    <location>
        <begin position="478"/>
        <end position="499"/>
    </location>
</feature>
<dbReference type="InterPro" id="IPR044855">
    <property type="entry name" value="CoA-Trfase_III_dom3_sf"/>
</dbReference>
<reference evidence="2 3" key="1">
    <citation type="submission" date="2015-10" db="EMBL/GenBank/DDBJ databases">
        <title>Draft genome sequence of Streptomyces canus DSM 40017, type strain for the species Streptomyces canus.</title>
        <authorList>
            <person name="Ruckert C."/>
            <person name="Winkler A."/>
            <person name="Kalinowski J."/>
            <person name="Kampfer P."/>
            <person name="Glaeser S."/>
        </authorList>
    </citation>
    <scope>NUCLEOTIDE SEQUENCE [LARGE SCALE GENOMIC DNA]</scope>
    <source>
        <strain evidence="2 3">DSM 40017</strain>
    </source>
</reference>
<dbReference type="InterPro" id="IPR050509">
    <property type="entry name" value="CoA-transferase_III"/>
</dbReference>
<dbReference type="InterPro" id="IPR023606">
    <property type="entry name" value="CoA-Trfase_III_dom_1_sf"/>
</dbReference>
<dbReference type="AlphaFoldDB" id="A0A101RK29"/>
<evidence type="ECO:0000313" key="3">
    <source>
        <dbReference type="Proteomes" id="UP000053669"/>
    </source>
</evidence>
<dbReference type="PANTHER" id="PTHR48228:SF4">
    <property type="entry name" value="BLR3030 PROTEIN"/>
    <property type="match status" value="1"/>
</dbReference>
<dbReference type="Proteomes" id="UP000053669">
    <property type="component" value="Unassembled WGS sequence"/>
</dbReference>
<dbReference type="EMBL" id="LMWU01000082">
    <property type="protein sequence ID" value="KUN54929.1"/>
    <property type="molecule type" value="Genomic_DNA"/>
</dbReference>
<evidence type="ECO:0008006" key="4">
    <source>
        <dbReference type="Google" id="ProtNLM"/>
    </source>
</evidence>
<evidence type="ECO:0000256" key="1">
    <source>
        <dbReference type="SAM" id="MobiDB-lite"/>
    </source>
</evidence>
<protein>
    <recommendedName>
        <fullName evidence="4">Acyl-CoA transferase</fullName>
    </recommendedName>
</protein>
<dbReference type="STRING" id="58343.AQJ46_49735"/>